<dbReference type="Proteomes" id="UP000748531">
    <property type="component" value="Unassembled WGS sequence"/>
</dbReference>
<keyword evidence="1" id="KW-0479">Metal-binding</keyword>
<protein>
    <recommendedName>
        <fullName evidence="3">C2H2-type domain-containing protein</fullName>
    </recommendedName>
</protein>
<sequence length="535" mass="60540">MTEPIGPLDLRLSRNSLNSGTIKQQMSINRKSRFKQHLGGKRLRIMTDSRSKSFRSPLVVNRTHMSPLDRKLSRHTGIFICPICQACSDSLESFVDHMALHVVQGSTDRDPSNFSDETAFEVHPTDRDNSSREDVQRKSTRKSSANSQFDGQETNFADQCGDQCTLVETNQHCEITGCNSRTLSTVKKETLKSTQACTICENGREFSSVSALQNHIQTAHIQKVYQCARCEKSFPTKSACTEHIFLDHIEQKLNVGSFDSGDHLHTLSYLVPLLQSIYEDGPNQLPQSIVQQAGESFDEYGTRVTFQIPIFTQSLSRMQSDRGLTDGLPSKFMQILKYIIQPGNHQKVSTKEDSSTEVEMNGKTIPCERSAVNKPNQQQQDPSESPRNDKTCSKKLRIIQLETEASLSETCNSARTDEKTKHNTSLLVRKKNKFQSIPTEEILSTREAAQIQSFKDVTLPLSRRLDNFFKCVPSYNPWLLSHPVRNLLPVELASKVDSFEAARLCHFCLKEFPDEMAVLRHQVAEHSLTEELPRQ</sequence>
<proteinExistence type="predicted"/>
<feature type="region of interest" description="Disordered" evidence="2">
    <location>
        <begin position="106"/>
        <end position="150"/>
    </location>
</feature>
<accession>A0A8J4TQ88</accession>
<dbReference type="SUPFAM" id="SSF57667">
    <property type="entry name" value="beta-beta-alpha zinc fingers"/>
    <property type="match status" value="1"/>
</dbReference>
<evidence type="ECO:0000313" key="5">
    <source>
        <dbReference type="Proteomes" id="UP000748531"/>
    </source>
</evidence>
<keyword evidence="1" id="KW-0863">Zinc-finger</keyword>
<comment type="caution">
    <text evidence="4">The sequence shown here is derived from an EMBL/GenBank/DDBJ whole genome shotgun (WGS) entry which is preliminary data.</text>
</comment>
<dbReference type="PROSITE" id="PS00028">
    <property type="entry name" value="ZINC_FINGER_C2H2_1"/>
    <property type="match status" value="2"/>
</dbReference>
<dbReference type="AlphaFoldDB" id="A0A8J4TQ88"/>
<evidence type="ECO:0000256" key="1">
    <source>
        <dbReference type="PROSITE-ProRule" id="PRU00042"/>
    </source>
</evidence>
<dbReference type="EMBL" id="LUCH01000909">
    <property type="protein sequence ID" value="KAF5404054.1"/>
    <property type="molecule type" value="Genomic_DNA"/>
</dbReference>
<feature type="region of interest" description="Disordered" evidence="2">
    <location>
        <begin position="345"/>
        <end position="393"/>
    </location>
</feature>
<name>A0A8J4TQ88_9TREM</name>
<organism evidence="4 5">
    <name type="scientific">Paragonimus heterotremus</name>
    <dbReference type="NCBI Taxonomy" id="100268"/>
    <lineage>
        <taxon>Eukaryota</taxon>
        <taxon>Metazoa</taxon>
        <taxon>Spiralia</taxon>
        <taxon>Lophotrochozoa</taxon>
        <taxon>Platyhelminthes</taxon>
        <taxon>Trematoda</taxon>
        <taxon>Digenea</taxon>
        <taxon>Plagiorchiida</taxon>
        <taxon>Troglotremata</taxon>
        <taxon>Troglotrematidae</taxon>
        <taxon>Paragonimus</taxon>
    </lineage>
</organism>
<evidence type="ECO:0000259" key="3">
    <source>
        <dbReference type="PROSITE" id="PS50157"/>
    </source>
</evidence>
<dbReference type="GO" id="GO:0008270">
    <property type="term" value="F:zinc ion binding"/>
    <property type="evidence" value="ECO:0007669"/>
    <property type="project" value="UniProtKB-KW"/>
</dbReference>
<feature type="compositionally biased region" description="Basic and acidic residues" evidence="2">
    <location>
        <begin position="123"/>
        <end position="137"/>
    </location>
</feature>
<feature type="domain" description="C2H2-type" evidence="3">
    <location>
        <begin position="225"/>
        <end position="253"/>
    </location>
</feature>
<reference evidence="4" key="1">
    <citation type="submission" date="2019-05" db="EMBL/GenBank/DDBJ databases">
        <title>Annotation for the trematode Paragonimus heterotremus.</title>
        <authorList>
            <person name="Choi Y.-J."/>
        </authorList>
    </citation>
    <scope>NUCLEOTIDE SEQUENCE</scope>
    <source>
        <strain evidence="4">LC</strain>
    </source>
</reference>
<dbReference type="PROSITE" id="PS50157">
    <property type="entry name" value="ZINC_FINGER_C2H2_2"/>
    <property type="match status" value="1"/>
</dbReference>
<dbReference type="InterPro" id="IPR036236">
    <property type="entry name" value="Znf_C2H2_sf"/>
</dbReference>
<dbReference type="SMART" id="SM00355">
    <property type="entry name" value="ZnF_C2H2"/>
    <property type="match status" value="4"/>
</dbReference>
<dbReference type="InterPro" id="IPR013087">
    <property type="entry name" value="Znf_C2H2_type"/>
</dbReference>
<dbReference type="Gene3D" id="3.30.160.60">
    <property type="entry name" value="Classic Zinc Finger"/>
    <property type="match status" value="1"/>
</dbReference>
<keyword evidence="5" id="KW-1185">Reference proteome</keyword>
<feature type="compositionally biased region" description="Polar residues" evidence="2">
    <location>
        <begin position="373"/>
        <end position="383"/>
    </location>
</feature>
<keyword evidence="1" id="KW-0862">Zinc</keyword>
<evidence type="ECO:0000256" key="2">
    <source>
        <dbReference type="SAM" id="MobiDB-lite"/>
    </source>
</evidence>
<dbReference type="OrthoDB" id="6244899at2759"/>
<evidence type="ECO:0000313" key="4">
    <source>
        <dbReference type="EMBL" id="KAF5404054.1"/>
    </source>
</evidence>
<gene>
    <name evidence="4" type="ORF">PHET_02078</name>
</gene>